<dbReference type="PANTHER" id="PTHR32134">
    <property type="entry name" value="FNIP REPEAT-CONTAINING PROTEIN"/>
    <property type="match status" value="1"/>
</dbReference>
<organism evidence="2 3">
    <name type="scientific">Heterostelium pallidum (strain ATCC 26659 / Pp 5 / PN500)</name>
    <name type="common">Cellular slime mold</name>
    <name type="synonym">Polysphondylium pallidum</name>
    <dbReference type="NCBI Taxonomy" id="670386"/>
    <lineage>
        <taxon>Eukaryota</taxon>
        <taxon>Amoebozoa</taxon>
        <taxon>Evosea</taxon>
        <taxon>Eumycetozoa</taxon>
        <taxon>Dictyostelia</taxon>
        <taxon>Acytosteliales</taxon>
        <taxon>Acytosteliaceae</taxon>
        <taxon>Heterostelium</taxon>
    </lineage>
</organism>
<name>D3AZE7_HETP5</name>
<sequence>MTNINNIPPILLRLIISFVKDNIDRICFSLTCKRLFKERGRYFTFNTDNISLESNRHKYNNNHLTSYKNQLFTSLLSKNDCRLEIVNTEQNKSYDYKIIQINLNSYNSLPINCNSVTLNCELEQSSIEHLSRILQKSRVTRIENYIPLSKNQPLSNNIKSIVCDNMFRTMEPGCFPAGLTYLEVAFLDHPIQCKLLPSTLKSLKIDRFNHTLTPGCLPEGLLKLEFGQYNQPLIPGTFPEGLQELTFGFIPSSVKFLEITSTSYPASFPKGSKLDLDQLVVTGRSHLNSSLANIKVRRLIVEGYTFQKKMTVFSARYPLGIDMVQLKFYDQTSVQPPSQQLLERIDQFLEQLINLIYISMQIYLPLYIQRKIIRYLLDSSDEIVDDIESYEFIYFRAWMLHVALVCKEWFAMISSNVNGLNVINVKGVKASQIIRSWVIGKLSSKHSIIQKLHSLVVAEKRNTIYSTKKMLDCDDQGLWDCSPLRHISLRADQDNAYNEIESAMYTLLLPFYRSIRSATLYGATSCRDDIGKKFAMAVRDLKNIKKIKILVKTNLQQSQVVPGEQWSNTWRLLSECSHLTHVTIDTKCGCMLEFVDNFFSQPELEYLDISDSYRFVWFEMDGHESVPSELFNRIAGNKTIKTFTCNDQMIHKITSLPHILLSKIIETLPNIDKITFSLVCKRCFQERDRYLTLRDDIIRGVTSIDLESVFHLNNYKSTFLNKLKSDKTNILLIQKNEEIDNINIRNNIDCIYFLCTSVNLDSRFIEKLACSNVTPDSILPPNLEVLECTTLKSPISNDIVIPSTLHRVSINFHNIEYFKRCTTITWMKLYQYESPRSIQPGDLPLSVVDLTVVFNSSKRNQIRKGVFPLGLKYLALCGGPISIEPGVLSELINLEELSINSILQENTDVFCTEMFPSKLRKLNLPFNLSRIPSQFPKDLAILSIGNSFSFDFPAGAIPDSVRSLDFQEYKRRVEQGAIPPTVQSVSMHIDFLQYNPPTTLPKTLVDFTIFEGTNGRHRLRRLDNECFLLLSNTRHLFGGIIHQSKFNEFISKVQSLSEQQDVWIS</sequence>
<dbReference type="PROSITE" id="PS50181">
    <property type="entry name" value="FBOX"/>
    <property type="match status" value="1"/>
</dbReference>
<gene>
    <name evidence="2" type="ORF">PPL_01488</name>
</gene>
<dbReference type="InterPro" id="IPR051251">
    <property type="entry name" value="STK_FNIP-Repeat"/>
</dbReference>
<dbReference type="InterPro" id="IPR008615">
    <property type="entry name" value="FNIP"/>
</dbReference>
<dbReference type="GeneID" id="31357016"/>
<evidence type="ECO:0000313" key="3">
    <source>
        <dbReference type="Proteomes" id="UP000001396"/>
    </source>
</evidence>
<proteinExistence type="predicted"/>
<dbReference type="RefSeq" id="XP_020437638.1">
    <property type="nucleotide sequence ID" value="XM_020572495.1"/>
</dbReference>
<dbReference type="Pfam" id="PF00646">
    <property type="entry name" value="F-box"/>
    <property type="match status" value="1"/>
</dbReference>
<feature type="domain" description="F-box" evidence="1">
    <location>
        <begin position="650"/>
        <end position="682"/>
    </location>
</feature>
<dbReference type="InterPro" id="IPR001810">
    <property type="entry name" value="F-box_dom"/>
</dbReference>
<dbReference type="AlphaFoldDB" id="D3AZE7"/>
<keyword evidence="3" id="KW-1185">Reference proteome</keyword>
<dbReference type="Pfam" id="PF05725">
    <property type="entry name" value="FNIP"/>
    <property type="match status" value="1"/>
</dbReference>
<dbReference type="Proteomes" id="UP000001396">
    <property type="component" value="Unassembled WGS sequence"/>
</dbReference>
<evidence type="ECO:0000259" key="1">
    <source>
        <dbReference type="PROSITE" id="PS50181"/>
    </source>
</evidence>
<evidence type="ECO:0000313" key="2">
    <source>
        <dbReference type="EMBL" id="EFA85530.1"/>
    </source>
</evidence>
<accession>D3AZE7</accession>
<dbReference type="InParanoid" id="D3AZE7"/>
<dbReference type="SUPFAM" id="SSF52058">
    <property type="entry name" value="L domain-like"/>
    <property type="match status" value="1"/>
</dbReference>
<protein>
    <recommendedName>
        <fullName evidence="1">F-box domain-containing protein</fullName>
    </recommendedName>
</protein>
<dbReference type="EMBL" id="ADBJ01000007">
    <property type="protein sequence ID" value="EFA85530.1"/>
    <property type="molecule type" value="Genomic_DNA"/>
</dbReference>
<comment type="caution">
    <text evidence="2">The sequence shown here is derived from an EMBL/GenBank/DDBJ whole genome shotgun (WGS) entry which is preliminary data.</text>
</comment>
<dbReference type="PANTHER" id="PTHR32134:SF169">
    <property type="entry name" value="FNIP REPEAT-CONTAINING PROTEIN-RELATED"/>
    <property type="match status" value="1"/>
</dbReference>
<reference evidence="2 3" key="1">
    <citation type="journal article" date="2011" name="Genome Res.">
        <title>Phylogeny-wide analysis of social amoeba genomes highlights ancient origins for complex intercellular communication.</title>
        <authorList>
            <person name="Heidel A.J."/>
            <person name="Lawal H.M."/>
            <person name="Felder M."/>
            <person name="Schilde C."/>
            <person name="Helps N.R."/>
            <person name="Tunggal B."/>
            <person name="Rivero F."/>
            <person name="John U."/>
            <person name="Schleicher M."/>
            <person name="Eichinger L."/>
            <person name="Platzer M."/>
            <person name="Noegel A.A."/>
            <person name="Schaap P."/>
            <person name="Gloeckner G."/>
        </authorList>
    </citation>
    <scope>NUCLEOTIDE SEQUENCE [LARGE SCALE GENOMIC DNA]</scope>
    <source>
        <strain evidence="3">ATCC 26659 / Pp 5 / PN500</strain>
    </source>
</reference>